<keyword evidence="3" id="KW-1185">Reference proteome</keyword>
<dbReference type="Proteomes" id="UP001147733">
    <property type="component" value="Unassembled WGS sequence"/>
</dbReference>
<dbReference type="Gene3D" id="3.90.1200.10">
    <property type="match status" value="1"/>
</dbReference>
<dbReference type="RefSeq" id="XP_056495061.1">
    <property type="nucleotide sequence ID" value="XM_056649997.1"/>
</dbReference>
<dbReference type="AlphaFoldDB" id="A0A9W9NCQ3"/>
<reference evidence="2" key="2">
    <citation type="journal article" date="2023" name="IMA Fungus">
        <title>Comparative genomic study of the Penicillium genus elucidates a diverse pangenome and 15 lateral gene transfer events.</title>
        <authorList>
            <person name="Petersen C."/>
            <person name="Sorensen T."/>
            <person name="Nielsen M.R."/>
            <person name="Sondergaard T.E."/>
            <person name="Sorensen J.L."/>
            <person name="Fitzpatrick D.A."/>
            <person name="Frisvad J.C."/>
            <person name="Nielsen K.L."/>
        </authorList>
    </citation>
    <scope>NUCLEOTIDE SEQUENCE</scope>
    <source>
        <strain evidence="2">IBT 23319</strain>
    </source>
</reference>
<evidence type="ECO:0000313" key="2">
    <source>
        <dbReference type="EMBL" id="KAJ5217467.1"/>
    </source>
</evidence>
<feature type="domain" description="Aminoglycoside phosphotransferase" evidence="1">
    <location>
        <begin position="67"/>
        <end position="98"/>
    </location>
</feature>
<accession>A0A9W9NCQ3</accession>
<dbReference type="Pfam" id="PF01636">
    <property type="entry name" value="APH"/>
    <property type="match status" value="1"/>
</dbReference>
<gene>
    <name evidence="2" type="ORF">N7469_011092</name>
</gene>
<reference evidence="2" key="1">
    <citation type="submission" date="2022-11" db="EMBL/GenBank/DDBJ databases">
        <authorList>
            <person name="Petersen C."/>
        </authorList>
    </citation>
    <scope>NUCLEOTIDE SEQUENCE</scope>
    <source>
        <strain evidence="2">IBT 23319</strain>
    </source>
</reference>
<dbReference type="EMBL" id="JAPQKT010000010">
    <property type="protein sequence ID" value="KAJ5217467.1"/>
    <property type="molecule type" value="Genomic_DNA"/>
</dbReference>
<organism evidence="2 3">
    <name type="scientific">Penicillium citrinum</name>
    <dbReference type="NCBI Taxonomy" id="5077"/>
    <lineage>
        <taxon>Eukaryota</taxon>
        <taxon>Fungi</taxon>
        <taxon>Dikarya</taxon>
        <taxon>Ascomycota</taxon>
        <taxon>Pezizomycotina</taxon>
        <taxon>Eurotiomycetes</taxon>
        <taxon>Eurotiomycetidae</taxon>
        <taxon>Eurotiales</taxon>
        <taxon>Aspergillaceae</taxon>
        <taxon>Penicillium</taxon>
    </lineage>
</organism>
<dbReference type="SUPFAM" id="SSF56112">
    <property type="entry name" value="Protein kinase-like (PK-like)"/>
    <property type="match status" value="1"/>
</dbReference>
<evidence type="ECO:0000259" key="1">
    <source>
        <dbReference type="Pfam" id="PF01636"/>
    </source>
</evidence>
<dbReference type="GeneID" id="81389164"/>
<sequence length="196" mass="22697">MPGFGIKYFEPIISLLQYYRVRLETQLQKLQELDIFAGNKYLIHPLRDFIAMQLPKVEISNEKNLFLFTHYDLSPRNVLISTDQAKITGIIDFEFSGFFPELDEFVNDSAANEGDWPDTVYKVYLGRLETCGMNTPRNGIKDQLWREATLLSRLENNIAPWWLENVAPENRGQHSEDLRKSKEIVLETIQLLGASV</sequence>
<dbReference type="InterPro" id="IPR011009">
    <property type="entry name" value="Kinase-like_dom_sf"/>
</dbReference>
<protein>
    <recommendedName>
        <fullName evidence="1">Aminoglycoside phosphotransferase domain-containing protein</fullName>
    </recommendedName>
</protein>
<evidence type="ECO:0000313" key="3">
    <source>
        <dbReference type="Proteomes" id="UP001147733"/>
    </source>
</evidence>
<dbReference type="InterPro" id="IPR002575">
    <property type="entry name" value="Aminoglycoside_PTrfase"/>
</dbReference>
<name>A0A9W9NCQ3_PENCI</name>
<comment type="caution">
    <text evidence="2">The sequence shown here is derived from an EMBL/GenBank/DDBJ whole genome shotgun (WGS) entry which is preliminary data.</text>
</comment>
<proteinExistence type="predicted"/>
<dbReference type="OrthoDB" id="2906425at2759"/>